<feature type="transmembrane region" description="Helical" evidence="1">
    <location>
        <begin position="26"/>
        <end position="43"/>
    </location>
</feature>
<dbReference type="Proteomes" id="UP000221243">
    <property type="component" value="Segment"/>
</dbReference>
<dbReference type="RefSeq" id="YP_009599338.1">
    <property type="nucleotide sequence ID" value="NC_041916.1"/>
</dbReference>
<dbReference type="GeneID" id="40075067"/>
<accession>A0A1Q2U2S6</accession>
<protein>
    <recommendedName>
        <fullName evidence="4">Phage protein</fullName>
    </recommendedName>
</protein>
<evidence type="ECO:0000313" key="2">
    <source>
        <dbReference type="EMBL" id="BAW98260.1"/>
    </source>
</evidence>
<evidence type="ECO:0008006" key="4">
    <source>
        <dbReference type="Google" id="ProtNLM"/>
    </source>
</evidence>
<feature type="transmembrane region" description="Helical" evidence="1">
    <location>
        <begin position="63"/>
        <end position="82"/>
    </location>
</feature>
<dbReference type="EMBL" id="AP017972">
    <property type="protein sequence ID" value="BAW98260.1"/>
    <property type="molecule type" value="Genomic_DNA"/>
</dbReference>
<organism evidence="2 3">
    <name type="scientific">Vibrio phage pTD1</name>
    <dbReference type="NCBI Taxonomy" id="1938577"/>
    <lineage>
        <taxon>Viruses</taxon>
        <taxon>Duplodnaviria</taxon>
        <taxon>Heunggongvirae</taxon>
        <taxon>Uroviricota</taxon>
        <taxon>Caudoviricetes</taxon>
        <taxon>Chimalliviridae</taxon>
        <taxon>Gorgonvirinae</taxon>
        <taxon>Tidunavirus</taxon>
        <taxon>Tidunavirus pTD1</taxon>
    </lineage>
</organism>
<proteinExistence type="predicted"/>
<sequence>METSNKKEEPIQSTEGIVLGKWGTRFRTLCGIIAVLTTCWVSYSGMGSIVESVKAGKGWPSDMTVFLITFGPIAIAWQYMSVNKLLSLLFSSNDPNAVNLKDRLRGFLEPNTKPQDSGKAPP</sequence>
<evidence type="ECO:0000313" key="3">
    <source>
        <dbReference type="Proteomes" id="UP000221243"/>
    </source>
</evidence>
<keyword evidence="3" id="KW-1185">Reference proteome</keyword>
<keyword evidence="1" id="KW-0812">Transmembrane</keyword>
<reference evidence="2 3" key="1">
    <citation type="submission" date="2017-01" db="EMBL/GenBank/DDBJ databases">
        <title>Complete Genome Sequence of Vibrio Parahaemolyticus Bacteriophage pTD1.</title>
        <authorList>
            <person name="Midorikawa Y."/>
            <person name="Sano M."/>
        </authorList>
    </citation>
    <scope>NUCLEOTIDE SEQUENCE [LARGE SCALE GENOMIC DNA]</scope>
    <source>
        <strain evidence="2">PTD1</strain>
    </source>
</reference>
<dbReference type="KEGG" id="vg:40075067"/>
<dbReference type="OrthoDB" id="19151at10239"/>
<keyword evidence="1" id="KW-1133">Transmembrane helix</keyword>
<keyword evidence="1" id="KW-0472">Membrane</keyword>
<name>A0A1Q2U2S6_9CAUD</name>
<evidence type="ECO:0000256" key="1">
    <source>
        <dbReference type="SAM" id="Phobius"/>
    </source>
</evidence>